<feature type="domain" description="Response regulatory" evidence="8">
    <location>
        <begin position="48"/>
        <end position="161"/>
    </location>
</feature>
<feature type="DNA-binding region" description="OmpR/PhoB-type" evidence="7">
    <location>
        <begin position="176"/>
        <end position="276"/>
    </location>
</feature>
<gene>
    <name evidence="10" type="ORF">E2L05_14865</name>
</gene>
<dbReference type="Pfam" id="PF00072">
    <property type="entry name" value="Response_reg"/>
    <property type="match status" value="1"/>
</dbReference>
<dbReference type="GO" id="GO:0005829">
    <property type="term" value="C:cytosol"/>
    <property type="evidence" value="ECO:0007669"/>
    <property type="project" value="TreeGrafter"/>
</dbReference>
<dbReference type="CDD" id="cd00383">
    <property type="entry name" value="trans_reg_C"/>
    <property type="match status" value="1"/>
</dbReference>
<evidence type="ECO:0000256" key="4">
    <source>
        <dbReference type="ARBA" id="ARBA00023125"/>
    </source>
</evidence>
<dbReference type="PANTHER" id="PTHR48111">
    <property type="entry name" value="REGULATOR OF RPOS"/>
    <property type="match status" value="1"/>
</dbReference>
<evidence type="ECO:0000256" key="7">
    <source>
        <dbReference type="PROSITE-ProRule" id="PRU01091"/>
    </source>
</evidence>
<dbReference type="InterPro" id="IPR039420">
    <property type="entry name" value="WalR-like"/>
</dbReference>
<keyword evidence="11" id="KW-1185">Reference proteome</keyword>
<keyword evidence="4 7" id="KW-0238">DNA-binding</keyword>
<keyword evidence="1 6" id="KW-0597">Phosphoprotein</keyword>
<dbReference type="PROSITE" id="PS51755">
    <property type="entry name" value="OMPR_PHOB"/>
    <property type="match status" value="1"/>
</dbReference>
<dbReference type="OrthoDB" id="9802426at2"/>
<dbReference type="Gene3D" id="3.40.50.2300">
    <property type="match status" value="1"/>
</dbReference>
<feature type="modified residue" description="4-aspartylphosphate" evidence="6">
    <location>
        <position position="97"/>
    </location>
</feature>
<evidence type="ECO:0000256" key="2">
    <source>
        <dbReference type="ARBA" id="ARBA00023012"/>
    </source>
</evidence>
<dbReference type="PROSITE" id="PS50110">
    <property type="entry name" value="RESPONSE_REGULATORY"/>
    <property type="match status" value="1"/>
</dbReference>
<organism evidence="10 11">
    <name type="scientific">Meridianimarinicoccus aquatilis</name>
    <dbReference type="NCBI Taxonomy" id="2552766"/>
    <lineage>
        <taxon>Bacteria</taxon>
        <taxon>Pseudomonadati</taxon>
        <taxon>Pseudomonadota</taxon>
        <taxon>Alphaproteobacteria</taxon>
        <taxon>Rhodobacterales</taxon>
        <taxon>Paracoccaceae</taxon>
        <taxon>Meridianimarinicoccus</taxon>
    </lineage>
</organism>
<keyword evidence="3" id="KW-0805">Transcription regulation</keyword>
<sequence>MLTVLQAAHAPCLFPYLRCNLGETCHNTASGRIRVTSDHQTQDQLPPVIAIVDDDQEVRETLCELLLSSGFIPTACEGSADFHALGAPPAVDLAIIDLRLRGESGLDLAVQIGARYALPIVMLTGVGDEIDKIIGLETGADDYLMKPFNPRELVARIRSVLRRYGHSVNRAPALPEHTITFGRKQLDLQSRILLDHAGHEIPLTNGEYRLLEYLARNPAQVISRPELLSELGSDMERYVDRTIDVLILRLRRKIEDTPSKPVHLQTRRSQGYFFKLEAE</sequence>
<dbReference type="Gene3D" id="6.10.250.690">
    <property type="match status" value="1"/>
</dbReference>
<dbReference type="InterPro" id="IPR036388">
    <property type="entry name" value="WH-like_DNA-bd_sf"/>
</dbReference>
<dbReference type="EMBL" id="SMZO01000040">
    <property type="protein sequence ID" value="TDL85659.1"/>
    <property type="molecule type" value="Genomic_DNA"/>
</dbReference>
<dbReference type="SUPFAM" id="SSF52172">
    <property type="entry name" value="CheY-like"/>
    <property type="match status" value="1"/>
</dbReference>
<dbReference type="GO" id="GO:0000156">
    <property type="term" value="F:phosphorelay response regulator activity"/>
    <property type="evidence" value="ECO:0007669"/>
    <property type="project" value="TreeGrafter"/>
</dbReference>
<dbReference type="Proteomes" id="UP000294562">
    <property type="component" value="Unassembled WGS sequence"/>
</dbReference>
<dbReference type="Pfam" id="PF00486">
    <property type="entry name" value="Trans_reg_C"/>
    <property type="match status" value="1"/>
</dbReference>
<dbReference type="Gene3D" id="1.10.10.10">
    <property type="entry name" value="Winged helix-like DNA-binding domain superfamily/Winged helix DNA-binding domain"/>
    <property type="match status" value="1"/>
</dbReference>
<keyword evidence="2" id="KW-0902">Two-component regulatory system</keyword>
<dbReference type="SMART" id="SM00448">
    <property type="entry name" value="REC"/>
    <property type="match status" value="1"/>
</dbReference>
<dbReference type="GO" id="GO:0006355">
    <property type="term" value="P:regulation of DNA-templated transcription"/>
    <property type="evidence" value="ECO:0007669"/>
    <property type="project" value="InterPro"/>
</dbReference>
<evidence type="ECO:0000313" key="10">
    <source>
        <dbReference type="EMBL" id="TDL85659.1"/>
    </source>
</evidence>
<dbReference type="InterPro" id="IPR001789">
    <property type="entry name" value="Sig_transdc_resp-reg_receiver"/>
</dbReference>
<dbReference type="InterPro" id="IPR011006">
    <property type="entry name" value="CheY-like_superfamily"/>
</dbReference>
<reference evidence="10 11" key="1">
    <citation type="submission" date="2019-03" db="EMBL/GenBank/DDBJ databases">
        <title>Rhodobacteraceae bacterium SM1902, a new member of the family Rhodobacteraceae isolated from Yantai.</title>
        <authorList>
            <person name="Sun Y."/>
        </authorList>
    </citation>
    <scope>NUCLEOTIDE SEQUENCE [LARGE SCALE GENOMIC DNA]</scope>
    <source>
        <strain evidence="10 11">SM1902</strain>
    </source>
</reference>
<dbReference type="InterPro" id="IPR016032">
    <property type="entry name" value="Sig_transdc_resp-reg_C-effctor"/>
</dbReference>
<dbReference type="InterPro" id="IPR001867">
    <property type="entry name" value="OmpR/PhoB-type_DNA-bd"/>
</dbReference>
<comment type="caution">
    <text evidence="10">The sequence shown here is derived from an EMBL/GenBank/DDBJ whole genome shotgun (WGS) entry which is preliminary data.</text>
</comment>
<dbReference type="GO" id="GO:0000976">
    <property type="term" value="F:transcription cis-regulatory region binding"/>
    <property type="evidence" value="ECO:0007669"/>
    <property type="project" value="TreeGrafter"/>
</dbReference>
<dbReference type="PANTHER" id="PTHR48111:SF4">
    <property type="entry name" value="DNA-BINDING DUAL TRANSCRIPTIONAL REGULATOR OMPR"/>
    <property type="match status" value="1"/>
</dbReference>
<evidence type="ECO:0000256" key="1">
    <source>
        <dbReference type="ARBA" id="ARBA00022553"/>
    </source>
</evidence>
<proteinExistence type="predicted"/>
<evidence type="ECO:0000259" key="9">
    <source>
        <dbReference type="PROSITE" id="PS51755"/>
    </source>
</evidence>
<protein>
    <submittedName>
        <fullName evidence="10">Response regulator transcription factor</fullName>
    </submittedName>
</protein>
<dbReference type="SMART" id="SM00862">
    <property type="entry name" value="Trans_reg_C"/>
    <property type="match status" value="1"/>
</dbReference>
<evidence type="ECO:0000256" key="5">
    <source>
        <dbReference type="ARBA" id="ARBA00023163"/>
    </source>
</evidence>
<dbReference type="AlphaFoldDB" id="A0A4V3BB44"/>
<keyword evidence="5" id="KW-0804">Transcription</keyword>
<dbReference type="SUPFAM" id="SSF46894">
    <property type="entry name" value="C-terminal effector domain of the bipartite response regulators"/>
    <property type="match status" value="1"/>
</dbReference>
<feature type="domain" description="OmpR/PhoB-type" evidence="9">
    <location>
        <begin position="176"/>
        <end position="276"/>
    </location>
</feature>
<evidence type="ECO:0000256" key="6">
    <source>
        <dbReference type="PROSITE-ProRule" id="PRU00169"/>
    </source>
</evidence>
<dbReference type="GO" id="GO:0032993">
    <property type="term" value="C:protein-DNA complex"/>
    <property type="evidence" value="ECO:0007669"/>
    <property type="project" value="TreeGrafter"/>
</dbReference>
<accession>A0A4V3BB44</accession>
<name>A0A4V3BB44_9RHOB</name>
<evidence type="ECO:0000256" key="3">
    <source>
        <dbReference type="ARBA" id="ARBA00023015"/>
    </source>
</evidence>
<evidence type="ECO:0000313" key="11">
    <source>
        <dbReference type="Proteomes" id="UP000294562"/>
    </source>
</evidence>
<evidence type="ECO:0000259" key="8">
    <source>
        <dbReference type="PROSITE" id="PS50110"/>
    </source>
</evidence>